<organism evidence="1 2">
    <name type="scientific">Phialemonium thermophilum</name>
    <dbReference type="NCBI Taxonomy" id="223376"/>
    <lineage>
        <taxon>Eukaryota</taxon>
        <taxon>Fungi</taxon>
        <taxon>Dikarya</taxon>
        <taxon>Ascomycota</taxon>
        <taxon>Pezizomycotina</taxon>
        <taxon>Sordariomycetes</taxon>
        <taxon>Sordariomycetidae</taxon>
        <taxon>Cephalothecales</taxon>
        <taxon>Cephalothecaceae</taxon>
        <taxon>Phialemonium</taxon>
    </lineage>
</organism>
<evidence type="ECO:0000313" key="1">
    <source>
        <dbReference type="EMBL" id="KAL1850397.1"/>
    </source>
</evidence>
<sequence length="247" mass="26547">MMRGCKPCSRSSLFSHLPIPASCAGRDLPDFNWGPSLPLPLALLRHAPLGGMCEGRLYPGWVKWLCGTALCMGGHVYRAGKEERGIFRAIYSTRHHKPSVSTFFGYPKTIPSLANLHVLDISARAIGKPLPAFASYAQGGRCSCARRRVSCPRRDAVALSGRSDRPVCQGGGRGGIAGQWEANPGPGPWVVQPDAQLIPPPPTPAHFTFPSSMPAPPLRSEVTLLVCCTGGSLLYNPPWRARAIDLS</sequence>
<proteinExistence type="predicted"/>
<dbReference type="EMBL" id="JAZHXJ010000834">
    <property type="protein sequence ID" value="KAL1850397.1"/>
    <property type="molecule type" value="Genomic_DNA"/>
</dbReference>
<gene>
    <name evidence="1" type="ORF">VTK73DRAFT_9689</name>
</gene>
<keyword evidence="2" id="KW-1185">Reference proteome</keyword>
<comment type="caution">
    <text evidence="1">The sequence shown here is derived from an EMBL/GenBank/DDBJ whole genome shotgun (WGS) entry which is preliminary data.</text>
</comment>
<dbReference type="Proteomes" id="UP001586593">
    <property type="component" value="Unassembled WGS sequence"/>
</dbReference>
<name>A0ABR3W0S3_9PEZI</name>
<evidence type="ECO:0000313" key="2">
    <source>
        <dbReference type="Proteomes" id="UP001586593"/>
    </source>
</evidence>
<accession>A0ABR3W0S3</accession>
<reference evidence="1 2" key="1">
    <citation type="journal article" date="2024" name="Commun. Biol.">
        <title>Comparative genomic analysis of thermophilic fungi reveals convergent evolutionary adaptations and gene losses.</title>
        <authorList>
            <person name="Steindorff A.S."/>
            <person name="Aguilar-Pontes M.V."/>
            <person name="Robinson A.J."/>
            <person name="Andreopoulos B."/>
            <person name="LaButti K."/>
            <person name="Kuo A."/>
            <person name="Mondo S."/>
            <person name="Riley R."/>
            <person name="Otillar R."/>
            <person name="Haridas S."/>
            <person name="Lipzen A."/>
            <person name="Grimwood J."/>
            <person name="Schmutz J."/>
            <person name="Clum A."/>
            <person name="Reid I.D."/>
            <person name="Moisan M.C."/>
            <person name="Butler G."/>
            <person name="Nguyen T.T.M."/>
            <person name="Dewar K."/>
            <person name="Conant G."/>
            <person name="Drula E."/>
            <person name="Henrissat B."/>
            <person name="Hansel C."/>
            <person name="Singer S."/>
            <person name="Hutchinson M.I."/>
            <person name="de Vries R.P."/>
            <person name="Natvig D.O."/>
            <person name="Powell A.J."/>
            <person name="Tsang A."/>
            <person name="Grigoriev I.V."/>
        </authorList>
    </citation>
    <scope>NUCLEOTIDE SEQUENCE [LARGE SCALE GENOMIC DNA]</scope>
    <source>
        <strain evidence="1 2">ATCC 24622</strain>
    </source>
</reference>
<protein>
    <submittedName>
        <fullName evidence="1">Uncharacterized protein</fullName>
    </submittedName>
</protein>